<feature type="domain" description="Protein kinase" evidence="4">
    <location>
        <begin position="47"/>
        <end position="358"/>
    </location>
</feature>
<dbReference type="GO" id="GO:0004672">
    <property type="term" value="F:protein kinase activity"/>
    <property type="evidence" value="ECO:0007669"/>
    <property type="project" value="InterPro"/>
</dbReference>
<dbReference type="AlphaFoldDB" id="A0A2K0VX70"/>
<dbReference type="InterPro" id="IPR008271">
    <property type="entry name" value="Ser/Thr_kinase_AS"/>
</dbReference>
<dbReference type="SUPFAM" id="SSF56112">
    <property type="entry name" value="Protein kinase-like (PK-like)"/>
    <property type="match status" value="1"/>
</dbReference>
<evidence type="ECO:0000256" key="2">
    <source>
        <dbReference type="ARBA" id="ARBA00023043"/>
    </source>
</evidence>
<keyword evidence="2 3" id="KW-0040">ANK repeat</keyword>
<sequence length="1110" mass="122530">MEGSYDLVFRENYGLSSSSQRGTQISTKAPKIENVAGIVSLAIRLGISILRDSGNSRFERTNLAAGVSSRTSVFPLKKSLVELDPTESPRDGKLVASKHIPKGHVESEEKRYEALVKDMLFLSHEPIARHISFVDIIAIGWEDFEDAVQNRIYPVLLLDFAEYGTLEDFFELDDTEKTWNTKQGICCDIAAALDWLHSCSIVHSDIKFRNVLVFTHPDQQESRAYKAKLCDFGFALDVDVLKESGREAARLDGFTPPCAPEAESLIPLSLLTKFDVFSYGLLVGRVFLNGDDSFSKDLQGHSYDPLKLVNDFEESCNKFRVHSAQQVQLIKKIMMSTTSKDAASRIDMANVLQMISTLDSEEKRTQPIPATVEREDEDEVSAIPNIEEVWAMGVSTEVSRTLVADIFRDTKARTAGSDADDESTQSAAKGAYQLYLAHLIGFGCDCSVETAIDQLLRSASLGFEDAQREAFGCLSALGIDIPPHVRKDMVQWLTQGALHGDKACLNELQILDQAAYRAIARSNARSKAICERSGFMFDDDFIEMNDVGDVQGLIAAIQGSGEPMDSDIGGGMTWLHYAVFTSSLEFATVLVDGFNCQLNPRNWKGHTPLWLACLSGNYKISVFLLARGADASIGSDSGSNPLHHLAAFENEFVEEIARMLKANGADVNGRNALGMTPLHYAVRGSGNLEEEPSVRVLLELGANPLILDEDETPLDAAVYTLRPFYLDRFLECASLTVMPKAQLHKILANAYGVWVRQMKHHRLRSGSTFYRARIAQLVRRFHTDDVVAAYVANHPGGFTPLHDAYAWASGDLAAEMIKLPNAKLDELDTGEYGYTAVMIAVRSSTQADIETLIEAGADLCVTARTGENILHHCVQWRPSLLPYVCRKIEERRGHLLASMCNQSTFWKGETPLDYALSLGQPKSALFLLQRGANPNLFPESKENGGLLLNSLRFCLSPPNVRMLKLLIPHMESKSFACSSDGMSLLYVACMHMPDESKATDGAIAPVINCIIDHCPSSIEARYGSSLITPLHMAAAYGNLTAVKILLRRGANALARDSHGQTPIEAMIDDDEELIDRDGNVVVGIVKQRLCKRWQQTRELLRQAMKTHATG</sequence>
<dbReference type="InterPro" id="IPR011009">
    <property type="entry name" value="Kinase-like_dom_sf"/>
</dbReference>
<keyword evidence="6" id="KW-1185">Reference proteome</keyword>
<evidence type="ECO:0000256" key="1">
    <source>
        <dbReference type="ARBA" id="ARBA00022737"/>
    </source>
</evidence>
<dbReference type="Pfam" id="PF12796">
    <property type="entry name" value="Ank_2"/>
    <property type="match status" value="1"/>
</dbReference>
<dbReference type="Pfam" id="PF07714">
    <property type="entry name" value="PK_Tyr_Ser-Thr"/>
    <property type="match status" value="1"/>
</dbReference>
<feature type="repeat" description="ANK" evidence="3">
    <location>
        <begin position="832"/>
        <end position="864"/>
    </location>
</feature>
<dbReference type="Gene3D" id="1.10.510.10">
    <property type="entry name" value="Transferase(Phosphotransferase) domain 1"/>
    <property type="match status" value="1"/>
</dbReference>
<dbReference type="EMBL" id="MTQA01000199">
    <property type="protein sequence ID" value="PNP74624.1"/>
    <property type="molecule type" value="Genomic_DNA"/>
</dbReference>
<dbReference type="STRING" id="42673.A0A2K0VX70"/>
<dbReference type="SMART" id="SM00220">
    <property type="entry name" value="S_TKc"/>
    <property type="match status" value="1"/>
</dbReference>
<dbReference type="OrthoDB" id="5106064at2759"/>
<dbReference type="Proteomes" id="UP000236664">
    <property type="component" value="Unassembled WGS sequence"/>
</dbReference>
<feature type="repeat" description="ANK" evidence="3">
    <location>
        <begin position="907"/>
        <end position="939"/>
    </location>
</feature>
<evidence type="ECO:0000313" key="6">
    <source>
        <dbReference type="Proteomes" id="UP000236664"/>
    </source>
</evidence>
<evidence type="ECO:0000259" key="4">
    <source>
        <dbReference type="PROSITE" id="PS50011"/>
    </source>
</evidence>
<dbReference type="Pfam" id="PF00023">
    <property type="entry name" value="Ank"/>
    <property type="match status" value="1"/>
</dbReference>
<evidence type="ECO:0000313" key="5">
    <source>
        <dbReference type="EMBL" id="PNP74624.1"/>
    </source>
</evidence>
<dbReference type="PROSITE" id="PS50297">
    <property type="entry name" value="ANK_REP_REGION"/>
    <property type="match status" value="4"/>
</dbReference>
<dbReference type="InterPro" id="IPR000719">
    <property type="entry name" value="Prot_kinase_dom"/>
</dbReference>
<dbReference type="Gene3D" id="1.25.40.20">
    <property type="entry name" value="Ankyrin repeat-containing domain"/>
    <property type="match status" value="3"/>
</dbReference>
<dbReference type="Pfam" id="PF13857">
    <property type="entry name" value="Ank_5"/>
    <property type="match status" value="1"/>
</dbReference>
<dbReference type="InterPro" id="IPR002110">
    <property type="entry name" value="Ankyrin_rpt"/>
</dbReference>
<dbReference type="InterPro" id="IPR001245">
    <property type="entry name" value="Ser-Thr/Tyr_kinase_cat_dom"/>
</dbReference>
<dbReference type="PROSITE" id="PS00108">
    <property type="entry name" value="PROTEIN_KINASE_ST"/>
    <property type="match status" value="1"/>
</dbReference>
<name>A0A2K0VX70_GIBNY</name>
<gene>
    <name evidence="5" type="ORF">FNYG_11960</name>
</gene>
<dbReference type="PROSITE" id="PS50088">
    <property type="entry name" value="ANK_REPEAT"/>
    <property type="match status" value="6"/>
</dbReference>
<reference evidence="5 6" key="1">
    <citation type="submission" date="2017-06" db="EMBL/GenBank/DDBJ databases">
        <title>Genome of Fusarium nygamai isolate CS10214.</title>
        <authorList>
            <person name="Gardiner D.M."/>
            <person name="Obanor F."/>
            <person name="Kazan K."/>
        </authorList>
    </citation>
    <scope>NUCLEOTIDE SEQUENCE [LARGE SCALE GENOMIC DNA]</scope>
    <source>
        <strain evidence="5 6">CS10214</strain>
    </source>
</reference>
<protein>
    <recommendedName>
        <fullName evidence="4">Protein kinase domain-containing protein</fullName>
    </recommendedName>
</protein>
<dbReference type="PANTHER" id="PTHR24198">
    <property type="entry name" value="ANKYRIN REPEAT AND PROTEIN KINASE DOMAIN-CONTAINING PROTEIN"/>
    <property type="match status" value="1"/>
</dbReference>
<dbReference type="GO" id="GO:0005737">
    <property type="term" value="C:cytoplasm"/>
    <property type="evidence" value="ECO:0007669"/>
    <property type="project" value="TreeGrafter"/>
</dbReference>
<feature type="repeat" description="ANK" evidence="3">
    <location>
        <begin position="673"/>
        <end position="709"/>
    </location>
</feature>
<dbReference type="SMART" id="SM00248">
    <property type="entry name" value="ANK"/>
    <property type="match status" value="9"/>
</dbReference>
<proteinExistence type="predicted"/>
<dbReference type="PANTHER" id="PTHR24198:SF165">
    <property type="entry name" value="ANKYRIN REPEAT-CONTAINING PROTEIN-RELATED"/>
    <property type="match status" value="1"/>
</dbReference>
<evidence type="ECO:0000256" key="3">
    <source>
        <dbReference type="PROSITE-ProRule" id="PRU00023"/>
    </source>
</evidence>
<accession>A0A2K0VX70</accession>
<dbReference type="GO" id="GO:0005524">
    <property type="term" value="F:ATP binding"/>
    <property type="evidence" value="ECO:0007669"/>
    <property type="project" value="InterPro"/>
</dbReference>
<feature type="repeat" description="ANK" evidence="3">
    <location>
        <begin position="604"/>
        <end position="636"/>
    </location>
</feature>
<feature type="repeat" description="ANK" evidence="3">
    <location>
        <begin position="637"/>
        <end position="672"/>
    </location>
</feature>
<dbReference type="PROSITE" id="PS50011">
    <property type="entry name" value="PROTEIN_KINASE_DOM"/>
    <property type="match status" value="1"/>
</dbReference>
<organism evidence="5 6">
    <name type="scientific">Gibberella nygamai</name>
    <name type="common">Bean root rot disease fungus</name>
    <name type="synonym">Fusarium nygamai</name>
    <dbReference type="NCBI Taxonomy" id="42673"/>
    <lineage>
        <taxon>Eukaryota</taxon>
        <taxon>Fungi</taxon>
        <taxon>Dikarya</taxon>
        <taxon>Ascomycota</taxon>
        <taxon>Pezizomycotina</taxon>
        <taxon>Sordariomycetes</taxon>
        <taxon>Hypocreomycetidae</taxon>
        <taxon>Hypocreales</taxon>
        <taxon>Nectriaceae</taxon>
        <taxon>Fusarium</taxon>
        <taxon>Fusarium fujikuroi species complex</taxon>
    </lineage>
</organism>
<dbReference type="CDD" id="cd00180">
    <property type="entry name" value="PKc"/>
    <property type="match status" value="1"/>
</dbReference>
<dbReference type="SUPFAM" id="SSF48403">
    <property type="entry name" value="Ankyrin repeat"/>
    <property type="match status" value="2"/>
</dbReference>
<comment type="caution">
    <text evidence="5">The sequence shown here is derived from an EMBL/GenBank/DDBJ whole genome shotgun (WGS) entry which is preliminary data.</text>
</comment>
<keyword evidence="1" id="KW-0677">Repeat</keyword>
<feature type="repeat" description="ANK" evidence="3">
    <location>
        <begin position="1025"/>
        <end position="1057"/>
    </location>
</feature>
<dbReference type="InterPro" id="IPR036770">
    <property type="entry name" value="Ankyrin_rpt-contain_sf"/>
</dbReference>